<dbReference type="NCBIfam" id="NF003764">
    <property type="entry name" value="PRK05355.1"/>
    <property type="match status" value="1"/>
</dbReference>
<protein>
    <recommendedName>
        <fullName evidence="4">phosphoserine transaminase</fullName>
        <ecNumber evidence="4">2.6.1.52</ecNumber>
    </recommendedName>
</protein>
<dbReference type="InterPro" id="IPR000192">
    <property type="entry name" value="Aminotrans_V_dom"/>
</dbReference>
<dbReference type="EC" id="2.6.1.52" evidence="4"/>
<evidence type="ECO:0000259" key="13">
    <source>
        <dbReference type="Pfam" id="PF00266"/>
    </source>
</evidence>
<comment type="pathway">
    <text evidence="2">Amino-acid biosynthesis; L-serine biosynthesis; L-serine from 3-phospho-D-glycerate: step 2/3.</text>
</comment>
<sequence length="390" mass="43207">KIVILRHGLMFSQPITTRAVEPISVFGKQPWVWPVQRVHTNPATGVRQAHQEEDIALHHYQIPHHFFTMAQQVLGQLQEELVHYKGTPVSVMELSHRSKDFGNIIDATEKVVRELLGVPDNYRVLLMHGGGTGQFAAVPLNLMSRTGKADYIVTGSWSSKAAQEAAKYGTVNCVLPKSVEFQSVPDVPEGVPLVCDVSSNYFTRPIDVSKFGLLYGGAQKNIGCAGVTLVIVREDLITNPLPVCPTVLDYTVMAKNKSLYNTPPTFPIHVMGEVLAWVKKEGGVKEMERRSVEKSRMIYSIVDESNGFYSSVVTPSSRSRVNVVFRVGEDGGNEELETKFVDQATQCGLLSLKGHRSVGGIRASLYNAITVDDVHRLAEFMKKFLQENKV</sequence>
<keyword evidence="7" id="KW-0808">Transferase</keyword>
<comment type="cofactor">
    <cofactor evidence="1 12">
        <name>pyridoxal 5'-phosphate</name>
        <dbReference type="ChEBI" id="CHEBI:597326"/>
    </cofactor>
</comment>
<evidence type="ECO:0000313" key="15">
    <source>
        <dbReference type="Proteomes" id="UP000747542"/>
    </source>
</evidence>
<dbReference type="GO" id="GO:0005737">
    <property type="term" value="C:cytoplasm"/>
    <property type="evidence" value="ECO:0007669"/>
    <property type="project" value="TreeGrafter"/>
</dbReference>
<dbReference type="AlphaFoldDB" id="A0A8J5JP96"/>
<dbReference type="PROSITE" id="PS00595">
    <property type="entry name" value="AA_TRANSFER_CLASS_5"/>
    <property type="match status" value="1"/>
</dbReference>
<gene>
    <name evidence="14" type="primary">PSAT1-L</name>
    <name evidence="14" type="ORF">Hamer_G022082</name>
</gene>
<dbReference type="FunFam" id="3.90.1150.10:FF:000006">
    <property type="entry name" value="Phosphoserine aminotransferase"/>
    <property type="match status" value="1"/>
</dbReference>
<accession>A0A8J5JP96</accession>
<dbReference type="InterPro" id="IPR020578">
    <property type="entry name" value="Aminotrans_V_PyrdxlP_BS"/>
</dbReference>
<proteinExistence type="inferred from homology"/>
<dbReference type="PANTHER" id="PTHR43247:SF1">
    <property type="entry name" value="PHOSPHOSERINE AMINOTRANSFERASE"/>
    <property type="match status" value="1"/>
</dbReference>
<evidence type="ECO:0000256" key="7">
    <source>
        <dbReference type="ARBA" id="ARBA00022679"/>
    </source>
</evidence>
<dbReference type="PANTHER" id="PTHR43247">
    <property type="entry name" value="PHOSPHOSERINE AMINOTRANSFERASE"/>
    <property type="match status" value="1"/>
</dbReference>
<evidence type="ECO:0000256" key="12">
    <source>
        <dbReference type="RuleBase" id="RU004504"/>
    </source>
</evidence>
<evidence type="ECO:0000256" key="2">
    <source>
        <dbReference type="ARBA" id="ARBA00005099"/>
    </source>
</evidence>
<comment type="catalytic activity">
    <reaction evidence="11">
        <text>O-phospho-L-serine + 2-oxoglutarate = 3-phosphooxypyruvate + L-glutamate</text>
        <dbReference type="Rhea" id="RHEA:14329"/>
        <dbReference type="ChEBI" id="CHEBI:16810"/>
        <dbReference type="ChEBI" id="CHEBI:18110"/>
        <dbReference type="ChEBI" id="CHEBI:29985"/>
        <dbReference type="ChEBI" id="CHEBI:57524"/>
        <dbReference type="EC" id="2.6.1.52"/>
    </reaction>
</comment>
<evidence type="ECO:0000256" key="3">
    <source>
        <dbReference type="ARBA" id="ARBA00006904"/>
    </source>
</evidence>
<evidence type="ECO:0000256" key="1">
    <source>
        <dbReference type="ARBA" id="ARBA00001933"/>
    </source>
</evidence>
<feature type="domain" description="Aminotransferase class V" evidence="13">
    <location>
        <begin position="70"/>
        <end position="175"/>
    </location>
</feature>
<comment type="caution">
    <text evidence="14">The sequence shown here is derived from an EMBL/GenBank/DDBJ whole genome shotgun (WGS) entry which is preliminary data.</text>
</comment>
<dbReference type="SUPFAM" id="SSF53383">
    <property type="entry name" value="PLP-dependent transferases"/>
    <property type="match status" value="1"/>
</dbReference>
<feature type="non-terminal residue" evidence="14">
    <location>
        <position position="390"/>
    </location>
</feature>
<evidence type="ECO:0000256" key="5">
    <source>
        <dbReference type="ARBA" id="ARBA00022576"/>
    </source>
</evidence>
<evidence type="ECO:0000256" key="8">
    <source>
        <dbReference type="ARBA" id="ARBA00022898"/>
    </source>
</evidence>
<dbReference type="Proteomes" id="UP000747542">
    <property type="component" value="Unassembled WGS sequence"/>
</dbReference>
<keyword evidence="5 14" id="KW-0032">Aminotransferase</keyword>
<dbReference type="EMBL" id="JAHLQT010031890">
    <property type="protein sequence ID" value="KAG7159858.1"/>
    <property type="molecule type" value="Genomic_DNA"/>
</dbReference>
<dbReference type="InterPro" id="IPR022278">
    <property type="entry name" value="Pser_aminoTfrase"/>
</dbReference>
<keyword evidence="8" id="KW-0663">Pyridoxal phosphate</keyword>
<evidence type="ECO:0000256" key="9">
    <source>
        <dbReference type="ARBA" id="ARBA00023299"/>
    </source>
</evidence>
<evidence type="ECO:0000256" key="4">
    <source>
        <dbReference type="ARBA" id="ARBA00013030"/>
    </source>
</evidence>
<evidence type="ECO:0000313" key="14">
    <source>
        <dbReference type="EMBL" id="KAG7159858.1"/>
    </source>
</evidence>
<dbReference type="Gene3D" id="3.90.1150.10">
    <property type="entry name" value="Aspartate Aminotransferase, domain 1"/>
    <property type="match status" value="1"/>
</dbReference>
<dbReference type="InterPro" id="IPR015424">
    <property type="entry name" value="PyrdxlP-dep_Trfase"/>
</dbReference>
<dbReference type="HAMAP" id="MF_00160">
    <property type="entry name" value="SerC_aminotrans_5"/>
    <property type="match status" value="1"/>
</dbReference>
<name>A0A8J5JP96_HOMAM</name>
<dbReference type="InterPro" id="IPR015422">
    <property type="entry name" value="PyrdxlP-dep_Trfase_small"/>
</dbReference>
<comment type="catalytic activity">
    <reaction evidence="10">
        <text>4-(phosphooxy)-L-threonine + 2-oxoglutarate = (R)-3-hydroxy-2-oxo-4-phosphooxybutanoate + L-glutamate</text>
        <dbReference type="Rhea" id="RHEA:16573"/>
        <dbReference type="ChEBI" id="CHEBI:16810"/>
        <dbReference type="ChEBI" id="CHEBI:29985"/>
        <dbReference type="ChEBI" id="CHEBI:58452"/>
        <dbReference type="ChEBI" id="CHEBI:58538"/>
        <dbReference type="EC" id="2.6.1.52"/>
    </reaction>
</comment>
<dbReference type="Pfam" id="PF00266">
    <property type="entry name" value="Aminotran_5"/>
    <property type="match status" value="2"/>
</dbReference>
<dbReference type="Gene3D" id="3.40.640.10">
    <property type="entry name" value="Type I PLP-dependent aspartate aminotransferase-like (Major domain)"/>
    <property type="match status" value="2"/>
</dbReference>
<feature type="domain" description="Aminotransferase class V" evidence="13">
    <location>
        <begin position="190"/>
        <end position="377"/>
    </location>
</feature>
<dbReference type="UniPathway" id="UPA00244">
    <property type="reaction ID" value="UER00311"/>
</dbReference>
<evidence type="ECO:0000256" key="6">
    <source>
        <dbReference type="ARBA" id="ARBA00022605"/>
    </source>
</evidence>
<evidence type="ECO:0000256" key="10">
    <source>
        <dbReference type="ARBA" id="ARBA00047630"/>
    </source>
</evidence>
<keyword evidence="9" id="KW-0718">Serine biosynthesis</keyword>
<evidence type="ECO:0000256" key="11">
    <source>
        <dbReference type="ARBA" id="ARBA00049007"/>
    </source>
</evidence>
<keyword evidence="15" id="KW-1185">Reference proteome</keyword>
<reference evidence="14" key="1">
    <citation type="journal article" date="2021" name="Sci. Adv.">
        <title>The American lobster genome reveals insights on longevity, neural, and immune adaptations.</title>
        <authorList>
            <person name="Polinski J.M."/>
            <person name="Zimin A.V."/>
            <person name="Clark K.F."/>
            <person name="Kohn A.B."/>
            <person name="Sadowski N."/>
            <person name="Timp W."/>
            <person name="Ptitsyn A."/>
            <person name="Khanna P."/>
            <person name="Romanova D.Y."/>
            <person name="Williams P."/>
            <person name="Greenwood S.J."/>
            <person name="Moroz L.L."/>
            <person name="Walt D.R."/>
            <person name="Bodnar A.G."/>
        </authorList>
    </citation>
    <scope>NUCLEOTIDE SEQUENCE</scope>
    <source>
        <strain evidence="14">GMGI-L3</strain>
    </source>
</reference>
<comment type="similarity">
    <text evidence="3">Belongs to the class-V pyridoxal-phosphate-dependent aminotransferase family. SerC subfamily.</text>
</comment>
<dbReference type="InterPro" id="IPR015421">
    <property type="entry name" value="PyrdxlP-dep_Trfase_major"/>
</dbReference>
<dbReference type="GO" id="GO:0006564">
    <property type="term" value="P:L-serine biosynthetic process"/>
    <property type="evidence" value="ECO:0007669"/>
    <property type="project" value="UniProtKB-KW"/>
</dbReference>
<dbReference type="PIRSF" id="PIRSF000525">
    <property type="entry name" value="SerC"/>
    <property type="match status" value="1"/>
</dbReference>
<dbReference type="UniPathway" id="UPA00135">
    <property type="reaction ID" value="UER00197"/>
</dbReference>
<dbReference type="GO" id="GO:0030170">
    <property type="term" value="F:pyridoxal phosphate binding"/>
    <property type="evidence" value="ECO:0007669"/>
    <property type="project" value="TreeGrafter"/>
</dbReference>
<dbReference type="GO" id="GO:0004648">
    <property type="term" value="F:O-phospho-L-serine:2-oxoglutarate aminotransferase activity"/>
    <property type="evidence" value="ECO:0007669"/>
    <property type="project" value="UniProtKB-EC"/>
</dbReference>
<organism evidence="14 15">
    <name type="scientific">Homarus americanus</name>
    <name type="common">American lobster</name>
    <dbReference type="NCBI Taxonomy" id="6706"/>
    <lineage>
        <taxon>Eukaryota</taxon>
        <taxon>Metazoa</taxon>
        <taxon>Ecdysozoa</taxon>
        <taxon>Arthropoda</taxon>
        <taxon>Crustacea</taxon>
        <taxon>Multicrustacea</taxon>
        <taxon>Malacostraca</taxon>
        <taxon>Eumalacostraca</taxon>
        <taxon>Eucarida</taxon>
        <taxon>Decapoda</taxon>
        <taxon>Pleocyemata</taxon>
        <taxon>Astacidea</taxon>
        <taxon>Nephropoidea</taxon>
        <taxon>Nephropidae</taxon>
        <taxon>Homarus</taxon>
    </lineage>
</organism>
<keyword evidence="6" id="KW-0028">Amino-acid biosynthesis</keyword>